<dbReference type="InterPro" id="IPR027275">
    <property type="entry name" value="PRC-brl_dom"/>
</dbReference>
<proteinExistence type="predicted"/>
<organism evidence="2 3">
    <name type="scientific">Hyphomicrobium denitrificans (strain ATCC 51888 / DSM 1869 / NCIMB 11706 / TK 0415)</name>
    <dbReference type="NCBI Taxonomy" id="582899"/>
    <lineage>
        <taxon>Bacteria</taxon>
        <taxon>Pseudomonadati</taxon>
        <taxon>Pseudomonadota</taxon>
        <taxon>Alphaproteobacteria</taxon>
        <taxon>Hyphomicrobiales</taxon>
        <taxon>Hyphomicrobiaceae</taxon>
        <taxon>Hyphomicrobium</taxon>
    </lineage>
</organism>
<name>D8JVK2_HYPDA</name>
<dbReference type="OrthoDB" id="7274881at2"/>
<dbReference type="Pfam" id="PF05239">
    <property type="entry name" value="PRC"/>
    <property type="match status" value="1"/>
</dbReference>
<gene>
    <name evidence="2" type="ordered locus">Hden_1077</name>
</gene>
<dbReference type="RefSeq" id="WP_013215106.1">
    <property type="nucleotide sequence ID" value="NC_014313.1"/>
</dbReference>
<dbReference type="PANTHER" id="PTHR36505">
    <property type="entry name" value="BLR1072 PROTEIN"/>
    <property type="match status" value="1"/>
</dbReference>
<reference evidence="3" key="1">
    <citation type="journal article" date="2011" name="J. Bacteriol.">
        <title>Genome sequences of eight morphologically diverse alphaproteobacteria.</title>
        <authorList>
            <consortium name="US DOE Joint Genome Institute"/>
            <person name="Brown P.J."/>
            <person name="Kysela D.T."/>
            <person name="Buechlein A."/>
            <person name="Hemmerich C."/>
            <person name="Brun Y.V."/>
        </authorList>
    </citation>
    <scope>NUCLEOTIDE SEQUENCE [LARGE SCALE GENOMIC DNA]</scope>
    <source>
        <strain evidence="3">ATCC 51888 / DSM 1869 / NCIB 11706 / TK 0415</strain>
    </source>
</reference>
<dbReference type="STRING" id="582899.Hden_1077"/>
<dbReference type="Gene3D" id="2.30.30.240">
    <property type="entry name" value="PRC-barrel domain"/>
    <property type="match status" value="1"/>
</dbReference>
<evidence type="ECO:0000313" key="3">
    <source>
        <dbReference type="Proteomes" id="UP000002033"/>
    </source>
</evidence>
<dbReference type="KEGG" id="hdn:Hden_1077"/>
<accession>D8JVK2</accession>
<sequence>MNPEMTMLETSKVPGTSVYGASRESIGEVDDLIVDTVSGKVRYAVLSFGGFLGLGKSSYVIPWTSLKWDQELNGYVTGVTEEQLKSSPDLDPTSLRSRDFEQRLHTNYGAPSYWDLETRTN</sequence>
<evidence type="ECO:0000259" key="1">
    <source>
        <dbReference type="Pfam" id="PF05239"/>
    </source>
</evidence>
<protein>
    <submittedName>
        <fullName evidence="2">PRC-barrel domain protein</fullName>
    </submittedName>
</protein>
<keyword evidence="3" id="KW-1185">Reference proteome</keyword>
<dbReference type="EMBL" id="CP002083">
    <property type="protein sequence ID" value="ADJ22891.1"/>
    <property type="molecule type" value="Genomic_DNA"/>
</dbReference>
<dbReference type="Proteomes" id="UP000002033">
    <property type="component" value="Chromosome"/>
</dbReference>
<feature type="domain" description="PRC-barrel" evidence="1">
    <location>
        <begin position="5"/>
        <end position="66"/>
    </location>
</feature>
<evidence type="ECO:0000313" key="2">
    <source>
        <dbReference type="EMBL" id="ADJ22891.1"/>
    </source>
</evidence>
<dbReference type="HOGENOM" id="CLU_108884_2_0_5"/>
<dbReference type="PANTHER" id="PTHR36505:SF1">
    <property type="entry name" value="BLR1072 PROTEIN"/>
    <property type="match status" value="1"/>
</dbReference>
<dbReference type="eggNOG" id="COG3861">
    <property type="taxonomic scope" value="Bacteria"/>
</dbReference>
<dbReference type="SUPFAM" id="SSF50346">
    <property type="entry name" value="PRC-barrel domain"/>
    <property type="match status" value="1"/>
</dbReference>
<dbReference type="AlphaFoldDB" id="D8JVK2"/>
<dbReference type="InterPro" id="IPR011033">
    <property type="entry name" value="PRC_barrel-like_sf"/>
</dbReference>